<feature type="compositionally biased region" description="Polar residues" evidence="2">
    <location>
        <begin position="259"/>
        <end position="289"/>
    </location>
</feature>
<feature type="compositionally biased region" description="Gly residues" evidence="2">
    <location>
        <begin position="224"/>
        <end position="237"/>
    </location>
</feature>
<keyword evidence="5" id="KW-1185">Reference proteome</keyword>
<dbReference type="EMBL" id="JASXSX010000002">
    <property type="protein sequence ID" value="MDT3767800.1"/>
    <property type="molecule type" value="Genomic_DNA"/>
</dbReference>
<name>A0ABU3IBP3_9ACTO</name>
<keyword evidence="3" id="KW-1133">Transmembrane helix</keyword>
<comment type="caution">
    <text evidence="4">The sequence shown here is derived from an EMBL/GenBank/DDBJ whole genome shotgun (WGS) entry which is preliminary data.</text>
</comment>
<feature type="compositionally biased region" description="Low complexity" evidence="2">
    <location>
        <begin position="238"/>
        <end position="258"/>
    </location>
</feature>
<gene>
    <name evidence="4" type="ORF">QS713_06970</name>
</gene>
<keyword evidence="1" id="KW-0175">Coiled coil</keyword>
<evidence type="ECO:0000313" key="5">
    <source>
        <dbReference type="Proteomes" id="UP001247542"/>
    </source>
</evidence>
<feature type="compositionally biased region" description="Low complexity" evidence="2">
    <location>
        <begin position="290"/>
        <end position="299"/>
    </location>
</feature>
<accession>A0ABU3IBP3</accession>
<protein>
    <recommendedName>
        <fullName evidence="6">Colicin transporter</fullName>
    </recommendedName>
</protein>
<keyword evidence="3" id="KW-0812">Transmembrane</keyword>
<sequence>MNTVQSPNPTEQDAGKPKRKRNIIIASAAGLALLALATGGGAWAYTTSQANTLKEAQTKCTQTLADYQGAKTKASETIKTATSKNLDKQVKALKEAVETPVDHKCTATSVKSVRKATERLSGQNARIKAETTAVQTAVLKEEHTTSVKNLENTLKDAQHLLNQVKNQEGDKNVKALKDAVNKAKNTVKAQKDATPSETSVKTLKDARQNLQAAMKNTHPKTGNKGEGGQSGTNGSGNNGSAQGQGANGPAPSNPNNQGYANNSQGYANGSQGYSGNRGYNHSGNRGYNTPQYQQPQYKPAPKPQSNQGNGPASRDEAWKYVHNLGKNNNGGSQKVPHGWTETSHDICSVCDTNDNCRDVPCN</sequence>
<organism evidence="4 5">
    <name type="scientific">Gleimia hominis</name>
    <dbReference type="NCBI Taxonomy" id="595468"/>
    <lineage>
        <taxon>Bacteria</taxon>
        <taxon>Bacillati</taxon>
        <taxon>Actinomycetota</taxon>
        <taxon>Actinomycetes</taxon>
        <taxon>Actinomycetales</taxon>
        <taxon>Actinomycetaceae</taxon>
        <taxon>Gleimia</taxon>
    </lineage>
</organism>
<dbReference type="RefSeq" id="WP_313273867.1">
    <property type="nucleotide sequence ID" value="NZ_JASXSX010000002.1"/>
</dbReference>
<feature type="region of interest" description="Disordered" evidence="2">
    <location>
        <begin position="213"/>
        <end position="314"/>
    </location>
</feature>
<evidence type="ECO:0000256" key="3">
    <source>
        <dbReference type="SAM" id="Phobius"/>
    </source>
</evidence>
<keyword evidence="3" id="KW-0472">Membrane</keyword>
<dbReference type="Proteomes" id="UP001247542">
    <property type="component" value="Unassembled WGS sequence"/>
</dbReference>
<feature type="transmembrane region" description="Helical" evidence="3">
    <location>
        <begin position="23"/>
        <end position="45"/>
    </location>
</feature>
<reference evidence="4 5" key="1">
    <citation type="submission" date="2023-06" db="EMBL/GenBank/DDBJ databases">
        <title>Draft genome sequence of Gleimia hominis type strain CCUG 57540T.</title>
        <authorList>
            <person name="Salva-Serra F."/>
            <person name="Cardew S."/>
            <person name="Jensie Markopoulos S."/>
            <person name="Ohlen M."/>
            <person name="Inganas E."/>
            <person name="Svensson-Stadler L."/>
            <person name="Moore E.R.B."/>
        </authorList>
    </citation>
    <scope>NUCLEOTIDE SEQUENCE [LARGE SCALE GENOMIC DNA]</scope>
    <source>
        <strain evidence="4 5">CCUG 57540</strain>
    </source>
</reference>
<evidence type="ECO:0000256" key="1">
    <source>
        <dbReference type="SAM" id="Coils"/>
    </source>
</evidence>
<evidence type="ECO:0000256" key="2">
    <source>
        <dbReference type="SAM" id="MobiDB-lite"/>
    </source>
</evidence>
<feature type="coiled-coil region" evidence="1">
    <location>
        <begin position="140"/>
        <end position="193"/>
    </location>
</feature>
<evidence type="ECO:0000313" key="4">
    <source>
        <dbReference type="EMBL" id="MDT3767800.1"/>
    </source>
</evidence>
<proteinExistence type="predicted"/>
<evidence type="ECO:0008006" key="6">
    <source>
        <dbReference type="Google" id="ProtNLM"/>
    </source>
</evidence>